<proteinExistence type="predicted"/>
<dbReference type="Proteomes" id="UP001465755">
    <property type="component" value="Unassembled WGS sequence"/>
</dbReference>
<evidence type="ECO:0000256" key="3">
    <source>
        <dbReference type="SAM" id="MobiDB-lite"/>
    </source>
</evidence>
<feature type="compositionally biased region" description="Low complexity" evidence="3">
    <location>
        <begin position="516"/>
        <end position="530"/>
    </location>
</feature>
<feature type="compositionally biased region" description="Gly residues" evidence="3">
    <location>
        <begin position="127"/>
        <end position="136"/>
    </location>
</feature>
<sequence>MAIELQGSPHHPSSFASFFANPSRGNNSFTADFASHLQPDLQQASQDRTAPQLADRSAARDAPFSQGRTMQLGQAPYGDLQDSNLAAQFQHQLRLREEQGAAVGRSYPQSQQLTESAPDHLATNRSGSGGMAGGFGSLVHGSDPNMARWADAQGAGNSHPGLPRNHSSHEDVFSAVGGLELNNRHPSARDLPGETSQAGYADGYTDGQYNSRGLINAASSGSLSGLGQPLGPGVPRSASTASLQGFAAAMGEPPPCRTIYVRNLSPEVDDAELQAMFEKCGDIRTLYSACKHQGFVLISYYDGRAGNYAKAALDGMPLNGQPLQIEPSVPGQKVHDKDTQSATVSVFGVNEGMSDQEFRSYMVDLAGDVASVSRSTTMPNCRLAEFWDVRAAHYALARLTGSQARVPTINEGPPSQLPMGLRNVQSSHVLQNAMQSNHAGPPPADDGGSFRPSSWDNTVSPLIEASLRRGNSADLLAGVLRQPGGAELLRQELLRSGSSSALQALQAAQAAAGAIDHSGSSGSLSNMSAGPVGHSASQPNLVHNLGGSPSRQDSADVGGSPRMLGAVRDYSAPHLPQQAWQGAPGNLPQRGTSLSTGDLNALYDTAGQLGPPQHPSLRGVGSTGSMWAASPMGGAGGGAATQPWMVGGQQQGGTNASAAAEAGAAWGALQGTEAAMRAQMALGMLGASAGTAQANNNALDAVAYQNAAAQRMGIAPSYLRPGSGLGPEAQALLQQQLAAGVPPRQPGAFLSQMQQWGGGGRLGGVRAMAGGAGSYGRGGGGRGIREDLPSGGRPGRRSTDPVAEAERKAQQEKMYSLDYEKVLAGEDRRTTIMLKNIPNKYTQKMLLATIDEDFRGSYDFFYLPIDFKNKCNVGYAFLNLLKPETIVPLAQRFNRKKWERFNSEKVCHITYARIQGKHALVTHFQNSSLLHEDKRCRPILFKSDGVSAGDQDAFPPAATSRGGAHTSASSSSGSLKDSASAGQPQGASTPEEASREAARKLSHSGSGASLPPVAPTHAPSS</sequence>
<dbReference type="SUPFAM" id="SSF54928">
    <property type="entry name" value="RNA-binding domain, RBD"/>
    <property type="match status" value="2"/>
</dbReference>
<evidence type="ECO:0000313" key="5">
    <source>
        <dbReference type="EMBL" id="KAK9810779.1"/>
    </source>
</evidence>
<comment type="caution">
    <text evidence="5">The sequence shown here is derived from an EMBL/GenBank/DDBJ whole genome shotgun (WGS) entry which is preliminary data.</text>
</comment>
<reference evidence="5 6" key="1">
    <citation type="journal article" date="2024" name="Nat. Commun.">
        <title>Phylogenomics reveals the evolutionary origins of lichenization in chlorophyte algae.</title>
        <authorList>
            <person name="Puginier C."/>
            <person name="Libourel C."/>
            <person name="Otte J."/>
            <person name="Skaloud P."/>
            <person name="Haon M."/>
            <person name="Grisel S."/>
            <person name="Petersen M."/>
            <person name="Berrin J.G."/>
            <person name="Delaux P.M."/>
            <person name="Dal Grande F."/>
            <person name="Keller J."/>
        </authorList>
    </citation>
    <scope>NUCLEOTIDE SEQUENCE [LARGE SCALE GENOMIC DNA]</scope>
    <source>
        <strain evidence="5 6">SAG 2036</strain>
    </source>
</reference>
<dbReference type="AlphaFoldDB" id="A0AAW1PSB6"/>
<keyword evidence="1 2" id="KW-0694">RNA-binding</keyword>
<dbReference type="PANTHER" id="PTHR23189">
    <property type="entry name" value="RNA RECOGNITION MOTIF-CONTAINING"/>
    <property type="match status" value="1"/>
</dbReference>
<dbReference type="Pfam" id="PF00076">
    <property type="entry name" value="RRM_1"/>
    <property type="match status" value="1"/>
</dbReference>
<evidence type="ECO:0000256" key="1">
    <source>
        <dbReference type="ARBA" id="ARBA00022884"/>
    </source>
</evidence>
<feature type="compositionally biased region" description="Polar residues" evidence="3">
    <location>
        <begin position="535"/>
        <end position="552"/>
    </location>
</feature>
<dbReference type="EMBL" id="JALJOQ010000014">
    <property type="protein sequence ID" value="KAK9810779.1"/>
    <property type="molecule type" value="Genomic_DNA"/>
</dbReference>
<accession>A0AAW1PSB6</accession>
<dbReference type="PROSITE" id="PS50102">
    <property type="entry name" value="RRM"/>
    <property type="match status" value="1"/>
</dbReference>
<dbReference type="SMART" id="SM00360">
    <property type="entry name" value="RRM"/>
    <property type="match status" value="1"/>
</dbReference>
<feature type="region of interest" description="Disordered" evidence="3">
    <location>
        <begin position="40"/>
        <end position="78"/>
    </location>
</feature>
<gene>
    <name evidence="5" type="ORF">WJX73_006520</name>
</gene>
<dbReference type="InterPro" id="IPR012677">
    <property type="entry name" value="Nucleotide-bd_a/b_plait_sf"/>
</dbReference>
<evidence type="ECO:0000313" key="6">
    <source>
        <dbReference type="Proteomes" id="UP001465755"/>
    </source>
</evidence>
<feature type="region of interest" description="Disordered" evidence="3">
    <location>
        <begin position="99"/>
        <end position="168"/>
    </location>
</feature>
<dbReference type="InterPro" id="IPR034454">
    <property type="entry name" value="MEI2-like_RRM3"/>
</dbReference>
<dbReference type="InterPro" id="IPR000504">
    <property type="entry name" value="RRM_dom"/>
</dbReference>
<feature type="region of interest" description="Disordered" evidence="3">
    <location>
        <begin position="773"/>
        <end position="811"/>
    </location>
</feature>
<keyword evidence="6" id="KW-1185">Reference proteome</keyword>
<dbReference type="Gene3D" id="3.30.70.330">
    <property type="match status" value="1"/>
</dbReference>
<dbReference type="InterPro" id="IPR035979">
    <property type="entry name" value="RBD_domain_sf"/>
</dbReference>
<feature type="compositionally biased region" description="Gly residues" evidence="3">
    <location>
        <begin position="773"/>
        <end position="782"/>
    </location>
</feature>
<name>A0AAW1PSB6_9CHLO</name>
<feature type="compositionally biased region" description="Low complexity" evidence="3">
    <location>
        <begin position="957"/>
        <end position="982"/>
    </location>
</feature>
<feature type="domain" description="RRM" evidence="4">
    <location>
        <begin position="257"/>
        <end position="330"/>
    </location>
</feature>
<feature type="region of interest" description="Disordered" evidence="3">
    <location>
        <begin position="183"/>
        <end position="203"/>
    </location>
</feature>
<protein>
    <recommendedName>
        <fullName evidence="4">RRM domain-containing protein</fullName>
    </recommendedName>
</protein>
<evidence type="ECO:0000256" key="2">
    <source>
        <dbReference type="PROSITE-ProRule" id="PRU00176"/>
    </source>
</evidence>
<feature type="region of interest" description="Disordered" evidence="3">
    <location>
        <begin position="516"/>
        <end position="566"/>
    </location>
</feature>
<dbReference type="CDD" id="cd12531">
    <property type="entry name" value="RRM3_MEI2_like"/>
    <property type="match status" value="1"/>
</dbReference>
<feature type="region of interest" description="Disordered" evidence="3">
    <location>
        <begin position="951"/>
        <end position="1021"/>
    </location>
</feature>
<dbReference type="GO" id="GO:0003723">
    <property type="term" value="F:RNA binding"/>
    <property type="evidence" value="ECO:0007669"/>
    <property type="project" value="UniProtKB-UniRule"/>
</dbReference>
<dbReference type="InterPro" id="IPR007201">
    <property type="entry name" value="Mei2-like_Rrm_C"/>
</dbReference>
<organism evidence="5 6">
    <name type="scientific">Symbiochloris irregularis</name>
    <dbReference type="NCBI Taxonomy" id="706552"/>
    <lineage>
        <taxon>Eukaryota</taxon>
        <taxon>Viridiplantae</taxon>
        <taxon>Chlorophyta</taxon>
        <taxon>core chlorophytes</taxon>
        <taxon>Trebouxiophyceae</taxon>
        <taxon>Trebouxiales</taxon>
        <taxon>Trebouxiaceae</taxon>
        <taxon>Symbiochloris</taxon>
    </lineage>
</organism>
<feature type="compositionally biased region" description="Polar residues" evidence="3">
    <location>
        <begin position="40"/>
        <end position="49"/>
    </location>
</feature>
<evidence type="ECO:0000259" key="4">
    <source>
        <dbReference type="PROSITE" id="PS50102"/>
    </source>
</evidence>
<feature type="region of interest" description="Disordered" evidence="3">
    <location>
        <begin position="434"/>
        <end position="455"/>
    </location>
</feature>
<dbReference type="Pfam" id="PF04059">
    <property type="entry name" value="RRM_2"/>
    <property type="match status" value="1"/>
</dbReference>